<dbReference type="AlphaFoldDB" id="A0A418SEP8"/>
<dbReference type="EMBL" id="CP060436">
    <property type="protein sequence ID" value="QPM89790.1"/>
    <property type="molecule type" value="Genomic_DNA"/>
</dbReference>
<dbReference type="PANTHER" id="PTHR33387:SF3">
    <property type="entry name" value="DUF985 DOMAIN-CONTAINING PROTEIN"/>
    <property type="match status" value="1"/>
</dbReference>
<dbReference type="KEGG" id="palw:PSAL_010160"/>
<name>A0A418SEP8_9RHOB</name>
<reference evidence="2 3" key="1">
    <citation type="submission" date="2020-08" db="EMBL/GenBank/DDBJ databases">
        <title>Genome sequence of Rhodobacteraceae bacterium Lw-13e.</title>
        <authorList>
            <person name="Poehlein A."/>
            <person name="Wolter L."/>
            <person name="Daniel R."/>
            <person name="Brinkhoff T."/>
        </authorList>
    </citation>
    <scope>NUCLEOTIDE SEQUENCE [LARGE SCALE GENOMIC DNA]</scope>
    <source>
        <strain evidence="2 3">Lw-13e</strain>
    </source>
</reference>
<organism evidence="2 3">
    <name type="scientific">Pseudooceanicola algae</name>
    <dbReference type="NCBI Taxonomy" id="1537215"/>
    <lineage>
        <taxon>Bacteria</taxon>
        <taxon>Pseudomonadati</taxon>
        <taxon>Pseudomonadota</taxon>
        <taxon>Alphaproteobacteria</taxon>
        <taxon>Rhodobacterales</taxon>
        <taxon>Paracoccaceae</taxon>
        <taxon>Pseudooceanicola</taxon>
    </lineage>
</organism>
<sequence length="145" mass="15618">MTDMTAEEIVALLGLLPHPEGGAFGETWRAQEDTKDGKSAGTAIYFLLKQGEVSHWHKVVSTEIWHHYAGAPIKLRLSETETGPASTHLLGTDLAAGQRPQVIVPSNYWQTAAPLGGWALVGCTVSPGFDFADFTLAEPDFDIPS</sequence>
<dbReference type="Gene3D" id="2.60.120.10">
    <property type="entry name" value="Jelly Rolls"/>
    <property type="match status" value="1"/>
</dbReference>
<gene>
    <name evidence="2" type="ORF">PSAL_010160</name>
</gene>
<dbReference type="Pfam" id="PF06172">
    <property type="entry name" value="Cupin_5"/>
    <property type="match status" value="1"/>
</dbReference>
<evidence type="ECO:0000259" key="1">
    <source>
        <dbReference type="Pfam" id="PF06172"/>
    </source>
</evidence>
<evidence type="ECO:0000313" key="3">
    <source>
        <dbReference type="Proteomes" id="UP000283786"/>
    </source>
</evidence>
<dbReference type="InterPro" id="IPR011051">
    <property type="entry name" value="RmlC_Cupin_sf"/>
</dbReference>
<evidence type="ECO:0000313" key="2">
    <source>
        <dbReference type="EMBL" id="QPM89790.1"/>
    </source>
</evidence>
<feature type="domain" description="DUF985" evidence="1">
    <location>
        <begin position="7"/>
        <end position="137"/>
    </location>
</feature>
<dbReference type="CDD" id="cd06121">
    <property type="entry name" value="cupin_YML079wp"/>
    <property type="match status" value="1"/>
</dbReference>
<keyword evidence="3" id="KW-1185">Reference proteome</keyword>
<dbReference type="PANTHER" id="PTHR33387">
    <property type="entry name" value="RMLC-LIKE JELLY ROLL FOLD PROTEIN"/>
    <property type="match status" value="1"/>
</dbReference>
<dbReference type="SUPFAM" id="SSF51182">
    <property type="entry name" value="RmlC-like cupins"/>
    <property type="match status" value="1"/>
</dbReference>
<dbReference type="Proteomes" id="UP000283786">
    <property type="component" value="Chromosome"/>
</dbReference>
<accession>A0A418SEP8</accession>
<dbReference type="InterPro" id="IPR009327">
    <property type="entry name" value="Cupin_DUF985"/>
</dbReference>
<proteinExistence type="predicted"/>
<dbReference type="InterPro" id="IPR039935">
    <property type="entry name" value="YML079W-like"/>
</dbReference>
<dbReference type="InterPro" id="IPR014710">
    <property type="entry name" value="RmlC-like_jellyroll"/>
</dbReference>
<protein>
    <recommendedName>
        <fullName evidence="1">DUF985 domain-containing protein</fullName>
    </recommendedName>
</protein>